<dbReference type="SMART" id="SM00488">
    <property type="entry name" value="DEXDc2"/>
    <property type="match status" value="1"/>
</dbReference>
<dbReference type="NCBIfam" id="TIGR00573">
    <property type="entry name" value="dnaq"/>
    <property type="match status" value="1"/>
</dbReference>
<dbReference type="Pfam" id="PF04851">
    <property type="entry name" value="ResIII"/>
    <property type="match status" value="1"/>
</dbReference>
<evidence type="ECO:0000256" key="10">
    <source>
        <dbReference type="RuleBase" id="RU364106"/>
    </source>
</evidence>
<feature type="domain" description="Helicase ATP-binding" evidence="12">
    <location>
        <begin position="267"/>
        <end position="476"/>
    </location>
</feature>
<dbReference type="PANTHER" id="PTHR11472">
    <property type="entry name" value="DNA REPAIR DEAD HELICASE RAD3/XP-D SUBFAMILY MEMBER"/>
    <property type="match status" value="1"/>
</dbReference>
<dbReference type="RefSeq" id="WP_147804762.1">
    <property type="nucleotide sequence ID" value="NZ_CP144914.1"/>
</dbReference>
<dbReference type="GO" id="GO:0006260">
    <property type="term" value="P:DNA replication"/>
    <property type="evidence" value="ECO:0007669"/>
    <property type="project" value="InterPro"/>
</dbReference>
<dbReference type="InterPro" id="IPR027417">
    <property type="entry name" value="P-loop_NTPase"/>
</dbReference>
<gene>
    <name evidence="9 10 14" type="primary">dinG</name>
    <name evidence="14" type="ORF">FTX54_008155</name>
</gene>
<dbReference type="EC" id="3.1.-.-" evidence="9 10"/>
<dbReference type="PROSITE" id="PS51192">
    <property type="entry name" value="HELICASE_ATP_BIND_1"/>
    <property type="match status" value="1"/>
</dbReference>
<dbReference type="CDD" id="cd06127">
    <property type="entry name" value="DEDDh"/>
    <property type="match status" value="1"/>
</dbReference>
<keyword evidence="7 9" id="KW-0067">ATP-binding</keyword>
<comment type="similarity">
    <text evidence="9 10">Belongs to the helicase family. DinG subfamily. Type 2 sub-subfamily.</text>
</comment>
<organism evidence="14 15">
    <name type="scientific">Alkalicoccus halolimnae</name>
    <dbReference type="NCBI Taxonomy" id="1667239"/>
    <lineage>
        <taxon>Bacteria</taxon>
        <taxon>Bacillati</taxon>
        <taxon>Bacillota</taxon>
        <taxon>Bacilli</taxon>
        <taxon>Bacillales</taxon>
        <taxon>Bacillaceae</taxon>
        <taxon>Alkalicoccus</taxon>
    </lineage>
</organism>
<dbReference type="KEGG" id="ahal:FTX54_008155"/>
<dbReference type="InterPro" id="IPR045028">
    <property type="entry name" value="DinG/Rad3-like"/>
</dbReference>
<evidence type="ECO:0000256" key="11">
    <source>
        <dbReference type="SAM" id="Coils"/>
    </source>
</evidence>
<feature type="domain" description="Helicase ATP-binding" evidence="13">
    <location>
        <begin position="245"/>
        <end position="520"/>
    </location>
</feature>
<dbReference type="InterPro" id="IPR006555">
    <property type="entry name" value="ATP-dep_Helicase_C"/>
</dbReference>
<keyword evidence="15" id="KW-1185">Reference proteome</keyword>
<feature type="short sequence motif" description="DEAH box" evidence="9">
    <location>
        <begin position="460"/>
        <end position="463"/>
    </location>
</feature>
<keyword evidence="1" id="KW-0408">Iron</keyword>
<dbReference type="SUPFAM" id="SSF53098">
    <property type="entry name" value="Ribonuclease H-like"/>
    <property type="match status" value="1"/>
</dbReference>
<dbReference type="PANTHER" id="PTHR11472:SF34">
    <property type="entry name" value="REGULATOR OF TELOMERE ELONGATION HELICASE 1"/>
    <property type="match status" value="1"/>
</dbReference>
<evidence type="ECO:0000256" key="8">
    <source>
        <dbReference type="ARBA" id="ARBA00023204"/>
    </source>
</evidence>
<dbReference type="GO" id="GO:0003678">
    <property type="term" value="F:DNA helicase activity"/>
    <property type="evidence" value="ECO:0007669"/>
    <property type="project" value="InterPro"/>
</dbReference>
<dbReference type="Pfam" id="PF00929">
    <property type="entry name" value="RNase_T"/>
    <property type="match status" value="1"/>
</dbReference>
<comment type="function">
    <text evidence="9 10">3'-5' exonuclease.</text>
</comment>
<keyword evidence="2 9" id="KW-0540">Nuclease</keyword>
<dbReference type="InterPro" id="IPR012337">
    <property type="entry name" value="RNaseH-like_sf"/>
</dbReference>
<keyword evidence="5 9" id="KW-0378">Hydrolase</keyword>
<dbReference type="InterPro" id="IPR036397">
    <property type="entry name" value="RNaseH_sf"/>
</dbReference>
<keyword evidence="1" id="KW-0479">Metal-binding</keyword>
<evidence type="ECO:0000256" key="1">
    <source>
        <dbReference type="ARBA" id="ARBA00022485"/>
    </source>
</evidence>
<evidence type="ECO:0000256" key="6">
    <source>
        <dbReference type="ARBA" id="ARBA00022839"/>
    </source>
</evidence>
<dbReference type="GO" id="GO:0005524">
    <property type="term" value="F:ATP binding"/>
    <property type="evidence" value="ECO:0007669"/>
    <property type="project" value="UniProtKB-UniRule"/>
</dbReference>
<proteinExistence type="inferred from homology"/>
<dbReference type="InterPro" id="IPR006310">
    <property type="entry name" value="DinG"/>
</dbReference>
<dbReference type="SMART" id="SM00479">
    <property type="entry name" value="EXOIII"/>
    <property type="match status" value="1"/>
</dbReference>
<keyword evidence="3 9" id="KW-0547">Nucleotide-binding</keyword>
<dbReference type="EMBL" id="CP144914">
    <property type="protein sequence ID" value="WWD81496.1"/>
    <property type="molecule type" value="Genomic_DNA"/>
</dbReference>
<reference evidence="14 15" key="1">
    <citation type="submission" date="2024-01" db="EMBL/GenBank/DDBJ databases">
        <title>Complete Genome Sequence of Alkalicoccus halolimnae BZ-SZ-XJ29T, a Moderately Halophilic Bacterium Isolated from a Salt Lake.</title>
        <authorList>
            <person name="Zhao B."/>
        </authorList>
    </citation>
    <scope>NUCLEOTIDE SEQUENCE [LARGE SCALE GENOMIC DNA]</scope>
    <source>
        <strain evidence="14 15">BZ-SZ-XJ29</strain>
    </source>
</reference>
<dbReference type="SMART" id="SM00487">
    <property type="entry name" value="DEXDc"/>
    <property type="match status" value="1"/>
</dbReference>
<dbReference type="SMART" id="SM00491">
    <property type="entry name" value="HELICc2"/>
    <property type="match status" value="1"/>
</dbReference>
<keyword evidence="14" id="KW-0347">Helicase</keyword>
<dbReference type="GO" id="GO:0016818">
    <property type="term" value="F:hydrolase activity, acting on acid anhydrides, in phosphorus-containing anhydrides"/>
    <property type="evidence" value="ECO:0007669"/>
    <property type="project" value="InterPro"/>
</dbReference>
<evidence type="ECO:0000256" key="2">
    <source>
        <dbReference type="ARBA" id="ARBA00022722"/>
    </source>
</evidence>
<dbReference type="InterPro" id="IPR006554">
    <property type="entry name" value="Helicase-like_DEXD_c2"/>
</dbReference>
<evidence type="ECO:0000259" key="12">
    <source>
        <dbReference type="PROSITE" id="PS51192"/>
    </source>
</evidence>
<dbReference type="PROSITE" id="PS51193">
    <property type="entry name" value="HELICASE_ATP_BIND_2"/>
    <property type="match status" value="1"/>
</dbReference>
<name>A0A5C7F4E0_9BACI</name>
<dbReference type="InterPro" id="IPR006935">
    <property type="entry name" value="Helicase/UvrB_N"/>
</dbReference>
<dbReference type="InterPro" id="IPR014001">
    <property type="entry name" value="Helicase_ATP-bd"/>
</dbReference>
<evidence type="ECO:0000256" key="3">
    <source>
        <dbReference type="ARBA" id="ARBA00022741"/>
    </source>
</evidence>
<evidence type="ECO:0000313" key="15">
    <source>
        <dbReference type="Proteomes" id="UP000321816"/>
    </source>
</evidence>
<dbReference type="NCBIfam" id="NF005981">
    <property type="entry name" value="PRK08074.1"/>
    <property type="match status" value="1"/>
</dbReference>
<dbReference type="GO" id="GO:0051539">
    <property type="term" value="F:4 iron, 4 sulfur cluster binding"/>
    <property type="evidence" value="ECO:0007669"/>
    <property type="project" value="UniProtKB-KW"/>
</dbReference>
<evidence type="ECO:0000256" key="9">
    <source>
        <dbReference type="HAMAP-Rule" id="MF_02206"/>
    </source>
</evidence>
<dbReference type="OrthoDB" id="9803913at2"/>
<keyword evidence="4" id="KW-0227">DNA damage</keyword>
<dbReference type="InterPro" id="IPR014013">
    <property type="entry name" value="Helic_SF1/SF2_ATP-bd_DinG/Rad3"/>
</dbReference>
<dbReference type="GO" id="GO:0006281">
    <property type="term" value="P:DNA repair"/>
    <property type="evidence" value="ECO:0007669"/>
    <property type="project" value="UniProtKB-KW"/>
</dbReference>
<feature type="binding site" evidence="9">
    <location>
        <begin position="280"/>
        <end position="287"/>
    </location>
    <ligand>
        <name>ATP</name>
        <dbReference type="ChEBI" id="CHEBI:30616"/>
    </ligand>
</feature>
<evidence type="ECO:0000256" key="4">
    <source>
        <dbReference type="ARBA" id="ARBA00022763"/>
    </source>
</evidence>
<protein>
    <recommendedName>
        <fullName evidence="9 10">3'-5' exonuclease DinG</fullName>
        <ecNumber evidence="9 10">3.1.-.-</ecNumber>
    </recommendedName>
</protein>
<dbReference type="InterPro" id="IPR006054">
    <property type="entry name" value="DnaQ"/>
</dbReference>
<dbReference type="FunFam" id="3.30.420.10:FF:000045">
    <property type="entry name" value="3'-5' exonuclease DinG"/>
    <property type="match status" value="1"/>
</dbReference>
<keyword evidence="1" id="KW-0004">4Fe-4S</keyword>
<dbReference type="GO" id="GO:0003887">
    <property type="term" value="F:DNA-directed DNA polymerase activity"/>
    <property type="evidence" value="ECO:0007669"/>
    <property type="project" value="InterPro"/>
</dbReference>
<dbReference type="NCBIfam" id="TIGR01407">
    <property type="entry name" value="dinG_rel"/>
    <property type="match status" value="1"/>
</dbReference>
<dbReference type="GO" id="GO:0003677">
    <property type="term" value="F:DNA binding"/>
    <property type="evidence" value="ECO:0007669"/>
    <property type="project" value="InterPro"/>
</dbReference>
<dbReference type="FunFam" id="3.40.50.300:FF:000437">
    <property type="entry name" value="ATP-dependent DNA helicase DinG"/>
    <property type="match status" value="1"/>
</dbReference>
<dbReference type="GO" id="GO:0008408">
    <property type="term" value="F:3'-5' exonuclease activity"/>
    <property type="evidence" value="ECO:0007669"/>
    <property type="project" value="UniProtKB-UniRule"/>
</dbReference>
<dbReference type="SUPFAM" id="SSF52540">
    <property type="entry name" value="P-loop containing nucleoside triphosphate hydrolases"/>
    <property type="match status" value="1"/>
</dbReference>
<keyword evidence="8" id="KW-0234">DNA repair</keyword>
<keyword evidence="6 9" id="KW-0269">Exonuclease</keyword>
<keyword evidence="1" id="KW-0411">Iron-sulfur</keyword>
<evidence type="ECO:0000259" key="13">
    <source>
        <dbReference type="PROSITE" id="PS51193"/>
    </source>
</evidence>
<evidence type="ECO:0000256" key="5">
    <source>
        <dbReference type="ARBA" id="ARBA00022801"/>
    </source>
</evidence>
<evidence type="ECO:0000313" key="14">
    <source>
        <dbReference type="EMBL" id="WWD81496.1"/>
    </source>
</evidence>
<evidence type="ECO:0000256" key="7">
    <source>
        <dbReference type="ARBA" id="ARBA00022840"/>
    </source>
</evidence>
<dbReference type="Gene3D" id="3.40.50.300">
    <property type="entry name" value="P-loop containing nucleotide triphosphate hydrolases"/>
    <property type="match status" value="2"/>
</dbReference>
<sequence length="926" mass="106077">MPRFIVLDLETTGVSYKDGDRIIELAYAVLENNQIVKTYSSFVQTERKIPLFVQQLTSIDPEDVRDAPLFADIVPALLEDMNDAYFVAHNADFDLNFLNETLEEAGYETFSGPVVDTVELSRLAFPTENSFRLSELADKLQLTHNNPHRAESDALAAAELLKEIFSVMENLPPAALKQLLGLQRLFKSDVRELLEYFYENSSDAPDKYETYRDISLKLPNKTSEKGEDISINFSELLEGFKDVDKMKQILPDYVRRPGQEEMMNFVNETFEKNSIGLIEAGTGTGKTLAYLVPAAYYAGSEGKRVVISTETIQLQEQLLKQELPLAESLLPFPVRKALLKGRSHYICLQKTEQMLADNFQDAYERSISKAQLVVWLTQTETGDLEELNLADPSDRFHREIASDGVSCASPDCPWFSRCFYQRAKKTARHADIVITNHALLLTDIVHDNQVLPGYETVIIDEAHHLEEAATRQFGTSLDYASMAQMMNEFTTKDQDNMLENWLSDQIPEKWNVCKQQLHECREEWNDLFLTLYDYANKRGGRGETGDISKTIVHDKEWEKVLDTADRFHYKFRDTAHVMAEIQFDAESKWEQEGHYKRERAALDRYIEEISKLHQQFRDLILEQKENHVYWLERSLKGPKQSITLSGSPTDVSELLADRFFQKKKRAVLTSATLTVNQSFKYMIRQLGLEDFEVYTKLVASPFNWSEQVAFMVPDDIPHIQEDGEDAYIDAITYAIYEIAQISDGKMLVLFTSYDMLKKTYHFLQTMLDEEYMLIGQGVQSKSRTKLVKMFQQFERTILFGTSSFWEGVDIPGDDLSVIVMARLPFSPPNDPIFKAKSEQVKAAGGSPFMSLALPQAVLRFKQGFGRLIRRETDRGVVVVLDRRIETAKYGKHFIRSLPDIPLRSGSMYDLGIQIDEWLHQNGKGGV</sequence>
<feature type="coiled-coil region" evidence="11">
    <location>
        <begin position="595"/>
        <end position="622"/>
    </location>
</feature>
<dbReference type="InterPro" id="IPR013520">
    <property type="entry name" value="Ribonucl_H"/>
</dbReference>
<dbReference type="AlphaFoldDB" id="A0A5C7F4E0"/>
<keyword evidence="11" id="KW-0175">Coiled coil</keyword>
<dbReference type="HAMAP" id="MF_02206">
    <property type="entry name" value="DinG_exonucl"/>
    <property type="match status" value="1"/>
</dbReference>
<dbReference type="Pfam" id="PF13307">
    <property type="entry name" value="Helicase_C_2"/>
    <property type="match status" value="1"/>
</dbReference>
<dbReference type="Proteomes" id="UP000321816">
    <property type="component" value="Chromosome"/>
</dbReference>
<dbReference type="Gene3D" id="3.30.420.10">
    <property type="entry name" value="Ribonuclease H-like superfamily/Ribonuclease H"/>
    <property type="match status" value="1"/>
</dbReference>
<accession>A0A5C7F4E0</accession>